<dbReference type="AlphaFoldDB" id="A0A6C0KM60"/>
<protein>
    <submittedName>
        <fullName evidence="2">Uncharacterized protein</fullName>
    </submittedName>
</protein>
<evidence type="ECO:0000256" key="1">
    <source>
        <dbReference type="SAM" id="Phobius"/>
    </source>
</evidence>
<keyword evidence="1" id="KW-1133">Transmembrane helix</keyword>
<keyword evidence="1" id="KW-0812">Transmembrane</keyword>
<name>A0A6C0KM60_9ZZZZ</name>
<accession>A0A6C0KM60</accession>
<feature type="transmembrane region" description="Helical" evidence="1">
    <location>
        <begin position="48"/>
        <end position="73"/>
    </location>
</feature>
<dbReference type="EMBL" id="MN740944">
    <property type="protein sequence ID" value="QHU19085.1"/>
    <property type="molecule type" value="Genomic_DNA"/>
</dbReference>
<sequence length="153" mass="16888">MDYLSNLFTKKHMPELLLSILFVIYLVIGVKMPEGVASMIDSTTGKIVVAVVALMLFAYTNPILGVLGLLVAYQLIKGASITTGMGALAAYYPTEQKKWSPYTATNQFPYTLEQEVVKNMTTQKFNTTYVKPTFSPVLENTYDASPLTTNILS</sequence>
<feature type="transmembrane region" description="Helical" evidence="1">
    <location>
        <begin position="12"/>
        <end position="28"/>
    </location>
</feature>
<proteinExistence type="predicted"/>
<keyword evidence="1" id="KW-0472">Membrane</keyword>
<reference evidence="2" key="1">
    <citation type="journal article" date="2020" name="Nature">
        <title>Giant virus diversity and host interactions through global metagenomics.</title>
        <authorList>
            <person name="Schulz F."/>
            <person name="Roux S."/>
            <person name="Paez-Espino D."/>
            <person name="Jungbluth S."/>
            <person name="Walsh D.A."/>
            <person name="Denef V.J."/>
            <person name="McMahon K.D."/>
            <person name="Konstantinidis K.T."/>
            <person name="Eloe-Fadrosh E.A."/>
            <person name="Kyrpides N.C."/>
            <person name="Woyke T."/>
        </authorList>
    </citation>
    <scope>NUCLEOTIDE SEQUENCE</scope>
    <source>
        <strain evidence="2">GVMAG-S-3300013014-104</strain>
    </source>
</reference>
<evidence type="ECO:0000313" key="2">
    <source>
        <dbReference type="EMBL" id="QHU19085.1"/>
    </source>
</evidence>
<organism evidence="2">
    <name type="scientific">viral metagenome</name>
    <dbReference type="NCBI Taxonomy" id="1070528"/>
    <lineage>
        <taxon>unclassified sequences</taxon>
        <taxon>metagenomes</taxon>
        <taxon>organismal metagenomes</taxon>
    </lineage>
</organism>